<evidence type="ECO:0000313" key="1">
    <source>
        <dbReference type="EMBL" id="SNU94245.1"/>
    </source>
</evidence>
<proteinExistence type="predicted"/>
<protein>
    <submittedName>
        <fullName evidence="1">Uncharacterized protein</fullName>
    </submittedName>
</protein>
<evidence type="ECO:0000313" key="2">
    <source>
        <dbReference type="Proteomes" id="UP000215383"/>
    </source>
</evidence>
<dbReference type="Proteomes" id="UP000215383">
    <property type="component" value="Chromosome 1"/>
</dbReference>
<sequence>MTEKITDKLANKLKEENNLNKFITENQQDFKEANLKVFLEDLLESKDMNKTDVIKNSGLDKSYAYKIFSGEKKNPARAKVLALALSMQLNEDETNHLLWHSCHNALYPRNKWDSIIIYALKKHLNVIDTNLLLAQYGEKELLK</sequence>
<dbReference type="eggNOG" id="ENOG5032ZVG">
    <property type="taxonomic scope" value="Bacteria"/>
</dbReference>
<gene>
    <name evidence="1" type="ORF">SAMEA4364220_00177</name>
</gene>
<reference evidence="1 2" key="1">
    <citation type="submission" date="2017-06" db="EMBL/GenBank/DDBJ databases">
        <authorList>
            <consortium name="Pathogen Informatics"/>
        </authorList>
    </citation>
    <scope>NUCLEOTIDE SEQUENCE [LARGE SCALE GENOMIC DNA]</scope>
    <source>
        <strain evidence="1 2">NCTC10570</strain>
    </source>
</reference>
<dbReference type="GeneID" id="78506220"/>
<name>A0A239T931_9FIRM</name>
<accession>A0A239T931</accession>
<keyword evidence="2" id="KW-1185">Reference proteome</keyword>
<dbReference type="OrthoDB" id="3233490at2"/>
<dbReference type="RefSeq" id="WP_027890167.1">
    <property type="nucleotide sequence ID" value="NZ_CALXYH010000010.1"/>
</dbReference>
<dbReference type="EMBL" id="LT906446">
    <property type="protein sequence ID" value="SNU94245.1"/>
    <property type="molecule type" value="Genomic_DNA"/>
</dbReference>
<organism evidence="1 2">
    <name type="scientific">Megamonas hypermegale</name>
    <dbReference type="NCBI Taxonomy" id="158847"/>
    <lineage>
        <taxon>Bacteria</taxon>
        <taxon>Bacillati</taxon>
        <taxon>Bacillota</taxon>
        <taxon>Negativicutes</taxon>
        <taxon>Selenomonadales</taxon>
        <taxon>Selenomonadaceae</taxon>
        <taxon>Megamonas</taxon>
    </lineage>
</organism>
<dbReference type="AlphaFoldDB" id="A0A239T931"/>